<dbReference type="PIRSF" id="PIRSF016184">
    <property type="entry name" value="PhzC_PhzF"/>
    <property type="match status" value="1"/>
</dbReference>
<name>A0ABU9T4J4_9HYPH</name>
<evidence type="ECO:0000256" key="1">
    <source>
        <dbReference type="ARBA" id="ARBA00008270"/>
    </source>
</evidence>
<dbReference type="Pfam" id="PF02567">
    <property type="entry name" value="PhzC-PhzF"/>
    <property type="match status" value="1"/>
</dbReference>
<dbReference type="SUPFAM" id="SSF54506">
    <property type="entry name" value="Diaminopimelate epimerase-like"/>
    <property type="match status" value="1"/>
</dbReference>
<dbReference type="InterPro" id="IPR003719">
    <property type="entry name" value="Phenazine_PhzF-like"/>
</dbReference>
<dbReference type="PANTHER" id="PTHR13774:SF32">
    <property type="entry name" value="ANTISENSE-ENHANCING SEQUENCE 1"/>
    <property type="match status" value="1"/>
</dbReference>
<reference evidence="2 3" key="1">
    <citation type="submission" date="2024-03" db="EMBL/GenBank/DDBJ databases">
        <title>Community enrichment and isolation of bacterial strains for fucoidan degradation.</title>
        <authorList>
            <person name="Sichert A."/>
        </authorList>
    </citation>
    <scope>NUCLEOTIDE SEQUENCE [LARGE SCALE GENOMIC DNA]</scope>
    <source>
        <strain evidence="2 3">AS62</strain>
    </source>
</reference>
<dbReference type="Proteomes" id="UP001477870">
    <property type="component" value="Unassembled WGS sequence"/>
</dbReference>
<proteinExistence type="inferred from homology"/>
<keyword evidence="3" id="KW-1185">Reference proteome</keyword>
<gene>
    <name evidence="2" type="ORF">WNY59_05600</name>
</gene>
<sequence>MTKTKVSKRKYAIYDVFTHEALNGNPLAVVFDSAGLSDDDMQNIAAEFNLSETVFISDAENKAHSAKIRIFMPRGELPFAGHPTVGATVAICEAQNTDVSRILMLEENVGVIRSAYSKKQVGYGEFDLPKLPAREVPMLEKDMVAAALGIAVEDIGFENHLISQFSAGVPYLCVPVKNLAVMERLVFNESRWLSYFPSLTPLEVHCPYVYCRETVNHDASLHTRMFAPHHGIAEDPATGSAAAALSGALFYFDNPLDGAHEYLIEQGIEMGRPSFIRLEIECQNGIMNSARIGGHAVKVAEGTLLL</sequence>
<comment type="caution">
    <text evidence="2">The sequence shown here is derived from an EMBL/GenBank/DDBJ whole genome shotgun (WGS) entry which is preliminary data.</text>
</comment>
<comment type="similarity">
    <text evidence="1">Belongs to the PhzF family.</text>
</comment>
<dbReference type="EMBL" id="JBBMQO010000003">
    <property type="protein sequence ID" value="MEM5501056.1"/>
    <property type="molecule type" value="Genomic_DNA"/>
</dbReference>
<evidence type="ECO:0000313" key="2">
    <source>
        <dbReference type="EMBL" id="MEM5501056.1"/>
    </source>
</evidence>
<accession>A0ABU9T4J4</accession>
<evidence type="ECO:0000313" key="3">
    <source>
        <dbReference type="Proteomes" id="UP001477870"/>
    </source>
</evidence>
<organism evidence="2 3">
    <name type="scientific">Ahrensia kielensis</name>
    <dbReference type="NCBI Taxonomy" id="76980"/>
    <lineage>
        <taxon>Bacteria</taxon>
        <taxon>Pseudomonadati</taxon>
        <taxon>Pseudomonadota</taxon>
        <taxon>Alphaproteobacteria</taxon>
        <taxon>Hyphomicrobiales</taxon>
        <taxon>Ahrensiaceae</taxon>
        <taxon>Ahrensia</taxon>
    </lineage>
</organism>
<dbReference type="NCBIfam" id="TIGR00654">
    <property type="entry name" value="PhzF_family"/>
    <property type="match status" value="1"/>
</dbReference>
<dbReference type="RefSeq" id="WP_342847529.1">
    <property type="nucleotide sequence ID" value="NZ_JBBMQO010000003.1"/>
</dbReference>
<dbReference type="PANTHER" id="PTHR13774">
    <property type="entry name" value="PHENAZINE BIOSYNTHESIS PROTEIN"/>
    <property type="match status" value="1"/>
</dbReference>
<protein>
    <submittedName>
        <fullName evidence="2">PhzF family phenazine biosynthesis protein</fullName>
    </submittedName>
</protein>
<dbReference type="Gene3D" id="3.10.310.10">
    <property type="entry name" value="Diaminopimelate Epimerase, Chain A, domain 1"/>
    <property type="match status" value="2"/>
</dbReference>